<gene>
    <name evidence="3" type="primary">menE_3</name>
    <name evidence="3" type="ORF">GCM10009720_29700</name>
</gene>
<dbReference type="PANTHER" id="PTHR43767:SF10">
    <property type="entry name" value="SURFACTIN SYNTHASE SUBUNIT 1"/>
    <property type="match status" value="1"/>
</dbReference>
<dbReference type="PANTHER" id="PTHR43767">
    <property type="entry name" value="LONG-CHAIN-FATTY-ACID--COA LIGASE"/>
    <property type="match status" value="1"/>
</dbReference>
<dbReference type="Pfam" id="PF00501">
    <property type="entry name" value="AMP-binding"/>
    <property type="match status" value="1"/>
</dbReference>
<dbReference type="InterPro" id="IPR050237">
    <property type="entry name" value="ATP-dep_AMP-bd_enzyme"/>
</dbReference>
<proteinExistence type="predicted"/>
<dbReference type="RefSeq" id="WP_343960214.1">
    <property type="nucleotide sequence ID" value="NZ_BAAAMN010000073.1"/>
</dbReference>
<dbReference type="GO" id="GO:0016874">
    <property type="term" value="F:ligase activity"/>
    <property type="evidence" value="ECO:0007669"/>
    <property type="project" value="UniProtKB-KW"/>
</dbReference>
<sequence length="355" mass="37957">MPQLSAIKSADAATALARALEIQAAGAVPLIIDPAAPISSETLNTALPETAAWAALTSGTTGEPKIVVRSAESWRVAFPELDRQLGLELGDGLWMPVHQVSSMALFTAAWAHDSELELVIPTKEDPGIARTQVAHLTPIWLERLVDLIDGGQSSIHTVLVGGDRLSDQLKKRANAAGLRVICYVGATELSLVAWDLGNGMCPFPGVSTTVIDGQLWVSSPQVALAVIGGSLPCKRIDEVDFTTVGDRVTEHEGVLEFLGRTDGAIITAGATVIPSDVETVINQHDEVRASLVLGQPDSVLGHRVVSWFEGTAEIAQLRKWVRSRLPKAARPVQWHRVDRLARTASGKVRRIAPTT</sequence>
<dbReference type="Proteomes" id="UP001501461">
    <property type="component" value="Unassembled WGS sequence"/>
</dbReference>
<evidence type="ECO:0000313" key="3">
    <source>
        <dbReference type="EMBL" id="GAA2046794.1"/>
    </source>
</evidence>
<name>A0ABN2V125_9MICC</name>
<dbReference type="SUPFAM" id="SSF56801">
    <property type="entry name" value="Acetyl-CoA synthetase-like"/>
    <property type="match status" value="1"/>
</dbReference>
<protein>
    <submittedName>
        <fullName evidence="3">O-succinylbenzoate--CoA ligase</fullName>
    </submittedName>
</protein>
<organism evidence="3 4">
    <name type="scientific">Yaniella flava</name>
    <dbReference type="NCBI Taxonomy" id="287930"/>
    <lineage>
        <taxon>Bacteria</taxon>
        <taxon>Bacillati</taxon>
        <taxon>Actinomycetota</taxon>
        <taxon>Actinomycetes</taxon>
        <taxon>Micrococcales</taxon>
        <taxon>Micrococcaceae</taxon>
        <taxon>Yaniella</taxon>
    </lineage>
</organism>
<dbReference type="Gene3D" id="3.30.300.30">
    <property type="match status" value="1"/>
</dbReference>
<keyword evidence="3" id="KW-0436">Ligase</keyword>
<dbReference type="InterPro" id="IPR045851">
    <property type="entry name" value="AMP-bd_C_sf"/>
</dbReference>
<accession>A0ABN2V125</accession>
<feature type="domain" description="AMP-dependent synthetase/ligase" evidence="1">
    <location>
        <begin position="42"/>
        <end position="212"/>
    </location>
</feature>
<dbReference type="Pfam" id="PF13193">
    <property type="entry name" value="AMP-binding_C"/>
    <property type="match status" value="1"/>
</dbReference>
<dbReference type="InterPro" id="IPR025110">
    <property type="entry name" value="AMP-bd_C"/>
</dbReference>
<feature type="domain" description="AMP-binding enzyme C-terminal" evidence="2">
    <location>
        <begin position="277"/>
        <end position="347"/>
    </location>
</feature>
<evidence type="ECO:0000259" key="2">
    <source>
        <dbReference type="Pfam" id="PF13193"/>
    </source>
</evidence>
<dbReference type="Gene3D" id="3.40.50.12780">
    <property type="entry name" value="N-terminal domain of ligase-like"/>
    <property type="match status" value="1"/>
</dbReference>
<dbReference type="InterPro" id="IPR000873">
    <property type="entry name" value="AMP-dep_synth/lig_dom"/>
</dbReference>
<dbReference type="InterPro" id="IPR042099">
    <property type="entry name" value="ANL_N_sf"/>
</dbReference>
<evidence type="ECO:0000259" key="1">
    <source>
        <dbReference type="Pfam" id="PF00501"/>
    </source>
</evidence>
<dbReference type="EMBL" id="BAAAMN010000073">
    <property type="protein sequence ID" value="GAA2046794.1"/>
    <property type="molecule type" value="Genomic_DNA"/>
</dbReference>
<reference evidence="3 4" key="1">
    <citation type="journal article" date="2019" name="Int. J. Syst. Evol. Microbiol.">
        <title>The Global Catalogue of Microorganisms (GCM) 10K type strain sequencing project: providing services to taxonomists for standard genome sequencing and annotation.</title>
        <authorList>
            <consortium name="The Broad Institute Genomics Platform"/>
            <consortium name="The Broad Institute Genome Sequencing Center for Infectious Disease"/>
            <person name="Wu L."/>
            <person name="Ma J."/>
        </authorList>
    </citation>
    <scope>NUCLEOTIDE SEQUENCE [LARGE SCALE GENOMIC DNA]</scope>
    <source>
        <strain evidence="3 4">JCM 13595</strain>
    </source>
</reference>
<comment type="caution">
    <text evidence="3">The sequence shown here is derived from an EMBL/GenBank/DDBJ whole genome shotgun (WGS) entry which is preliminary data.</text>
</comment>
<keyword evidence="4" id="KW-1185">Reference proteome</keyword>
<evidence type="ECO:0000313" key="4">
    <source>
        <dbReference type="Proteomes" id="UP001501461"/>
    </source>
</evidence>